<dbReference type="InterPro" id="IPR015683">
    <property type="entry name" value="Ionotropic_Glu_rcpt"/>
</dbReference>
<keyword evidence="5 21" id="KW-1133">Transmembrane helix</keyword>
<comment type="catalytic activity">
    <reaction evidence="16">
        <text>Ca(2+)(in) = Ca(2+)(out)</text>
        <dbReference type="Rhea" id="RHEA:29671"/>
        <dbReference type="ChEBI" id="CHEBI:29108"/>
    </reaction>
</comment>
<dbReference type="SMART" id="SM00079">
    <property type="entry name" value="PBPe"/>
    <property type="match status" value="1"/>
</dbReference>
<sequence length="1020" mass="114761">MKVILAVLLVAVFWSQEWKSVLSDSIIHIGAIFDDSARKDDEVLRLAVADLNMNNEILETEKVTVSVAFVNANNPFQAVQEACELMNRGILALVSSIGCMSAGSLQTLADAMHIPHLFIQRSPAGTPRSACPPTSRITGTDDYTLMVRPPVYLNEVIMQVVSEYSWQKFVLFYDSDFDIRGIEDFLDRTSQQGMDVSLQKVESNINMMITSLFRTMRVEELHRYRDTLRRAVLFMSPATAKAFITEVVETNLVAFDCHWILINEEISDYDLQELVMKSIGRLTVVRQTFPMPQNTTQRCVKHNHRINTSICDPKNPKAQQLEITNRYIYDTVLLLANTFHRKLEDRKWHSMASLSCIRKSSKPWQGGKSMLDTVKKFGVSGLTSFLEFTDNGSNPNIFFEILGTNYGEDRGRGVSRLAMWDPVHGLNGTLTDRKLENNMRGVVLRVVTVLEEPFVMVSENVLGKPKKYQGFSIDVLDALSNYLGFKYEIYVAPDHKYGSLQPDGQWNGLIGELVFKRADVGLSALTITPERESVVDFTTRYMDYSVGVLLRKAERTVDMFACLAPFDLSLWACIAGTVLLVGILVYLLNWLNPPRLPMGSVSSTTLYNSMWFVYGSFVQQGGEVPYTTLATRMMMGFWWMFALIVISSYTANLAAFLTITRIENSIQSLQDLSKQTDLPYGTVMDSAVYDQVRSKAMNPFERDPMYSQMWRMINRTGGGDNNVEESKEGIRKVKFGRFGFVWDAAVLEYVANNDEDCSFYTVSSRAPDRGYGIAMQHGSPYRDIFSQRILELQQNGDMDILRLKWWPKDSPCDLYSSVRTRQHGNALDIHSFAGVFCVLAAGVVLSCLIAMVESWWSRRKGSRVPSKEDDKEIDLEHLHRRVNSLCTEDESPHKQFSTSSVDLTPLDMDALPAARQALEQISDFRNTHITTTTFIPEQIQTLSRSLSAKAAAGFSSGFNSGGGVLQDHHRTGGVGPFRQRAPNGGFFRSPLKTMSSIPYQPTGPGPNFGYGNDPDRGTSI</sequence>
<evidence type="ECO:0000256" key="9">
    <source>
        <dbReference type="ARBA" id="ARBA00023170"/>
    </source>
</evidence>
<feature type="signal peptide" evidence="22">
    <location>
        <begin position="1"/>
        <end position="23"/>
    </location>
</feature>
<evidence type="ECO:0000256" key="17">
    <source>
        <dbReference type="ARBA" id="ARBA00056512"/>
    </source>
</evidence>
<evidence type="ECO:0000256" key="6">
    <source>
        <dbReference type="ARBA" id="ARBA00023018"/>
    </source>
</evidence>
<dbReference type="Proteomes" id="UP000693946">
    <property type="component" value="Linkage Group LG5"/>
</dbReference>
<evidence type="ECO:0000256" key="11">
    <source>
        <dbReference type="ARBA" id="ARBA00023257"/>
    </source>
</evidence>
<evidence type="ECO:0000256" key="20">
    <source>
        <dbReference type="SAM" id="MobiDB-lite"/>
    </source>
</evidence>
<feature type="region of interest" description="Disordered" evidence="20">
    <location>
        <begin position="999"/>
        <end position="1020"/>
    </location>
</feature>
<evidence type="ECO:0000256" key="13">
    <source>
        <dbReference type="ARBA" id="ARBA00023303"/>
    </source>
</evidence>
<keyword evidence="6" id="KW-0770">Synapse</keyword>
<evidence type="ECO:0000256" key="16">
    <source>
        <dbReference type="ARBA" id="ARBA00036634"/>
    </source>
</evidence>
<dbReference type="FunFam" id="3.40.50.2300:FF:000068">
    <property type="entry name" value="Glutamate receptor, ionotropic, delta 1b"/>
    <property type="match status" value="1"/>
</dbReference>
<dbReference type="AlphaFoldDB" id="A0AAV6QF84"/>
<evidence type="ECO:0000256" key="21">
    <source>
        <dbReference type="SAM" id="Phobius"/>
    </source>
</evidence>
<dbReference type="GO" id="GO:0098839">
    <property type="term" value="C:postsynaptic density membrane"/>
    <property type="evidence" value="ECO:0007669"/>
    <property type="project" value="UniProtKB-ARBA"/>
</dbReference>
<evidence type="ECO:0000259" key="24">
    <source>
        <dbReference type="SMART" id="SM00918"/>
    </source>
</evidence>
<dbReference type="FunFam" id="3.40.190.10:FF:000024">
    <property type="entry name" value="Glutamate receptor, ionotropic, delta 1"/>
    <property type="match status" value="1"/>
</dbReference>
<dbReference type="GO" id="GO:0051963">
    <property type="term" value="P:regulation of synapse assembly"/>
    <property type="evidence" value="ECO:0007669"/>
    <property type="project" value="UniProtKB-ARBA"/>
</dbReference>
<evidence type="ECO:0000256" key="22">
    <source>
        <dbReference type="SAM" id="SignalP"/>
    </source>
</evidence>
<evidence type="ECO:0000313" key="25">
    <source>
        <dbReference type="EMBL" id="KAG7489990.1"/>
    </source>
</evidence>
<gene>
    <name evidence="25" type="ORF">JOB18_025419</name>
</gene>
<comment type="catalytic activity">
    <reaction evidence="15">
        <text>Na(+)(in) = Na(+)(out)</text>
        <dbReference type="Rhea" id="RHEA:34963"/>
        <dbReference type="ChEBI" id="CHEBI:29101"/>
    </reaction>
</comment>
<proteinExistence type="inferred from homology"/>
<feature type="transmembrane region" description="Helical" evidence="21">
    <location>
        <begin position="829"/>
        <end position="856"/>
    </location>
</feature>
<dbReference type="CDD" id="cd13731">
    <property type="entry name" value="PBP2_iGluR_delta_2"/>
    <property type="match status" value="1"/>
</dbReference>
<dbReference type="InterPro" id="IPR001320">
    <property type="entry name" value="Iontro_rcpt_C"/>
</dbReference>
<keyword evidence="2" id="KW-1003">Cell membrane</keyword>
<evidence type="ECO:0000256" key="18">
    <source>
        <dbReference type="ARBA" id="ARBA00061411"/>
    </source>
</evidence>
<evidence type="ECO:0000256" key="10">
    <source>
        <dbReference type="ARBA" id="ARBA00023180"/>
    </source>
</evidence>
<keyword evidence="1" id="KW-0813">Transport</keyword>
<dbReference type="PANTHER" id="PTHR18966">
    <property type="entry name" value="IONOTROPIC GLUTAMATE RECEPTOR"/>
    <property type="match status" value="1"/>
</dbReference>
<keyword evidence="13" id="KW-0407">Ion channel</keyword>
<organism evidence="25 26">
    <name type="scientific">Solea senegalensis</name>
    <name type="common">Senegalese sole</name>
    <dbReference type="NCBI Taxonomy" id="28829"/>
    <lineage>
        <taxon>Eukaryota</taxon>
        <taxon>Metazoa</taxon>
        <taxon>Chordata</taxon>
        <taxon>Craniata</taxon>
        <taxon>Vertebrata</taxon>
        <taxon>Euteleostomi</taxon>
        <taxon>Actinopterygii</taxon>
        <taxon>Neopterygii</taxon>
        <taxon>Teleostei</taxon>
        <taxon>Neoteleostei</taxon>
        <taxon>Acanthomorphata</taxon>
        <taxon>Carangaria</taxon>
        <taxon>Pleuronectiformes</taxon>
        <taxon>Pleuronectoidei</taxon>
        <taxon>Soleidae</taxon>
        <taxon>Solea</taxon>
    </lineage>
</organism>
<dbReference type="Pfam" id="PF01094">
    <property type="entry name" value="ANF_receptor"/>
    <property type="match status" value="1"/>
</dbReference>
<evidence type="ECO:0000256" key="7">
    <source>
        <dbReference type="ARBA" id="ARBA00023065"/>
    </source>
</evidence>
<keyword evidence="3 21" id="KW-0812">Transmembrane</keyword>
<reference evidence="25 26" key="1">
    <citation type="journal article" date="2021" name="Sci. Rep.">
        <title>Chromosome anchoring in Senegalese sole (Solea senegalensis) reveals sex-associated markers and genome rearrangements in flatfish.</title>
        <authorList>
            <person name="Guerrero-Cozar I."/>
            <person name="Gomez-Garrido J."/>
            <person name="Berbel C."/>
            <person name="Martinez-Blanch J.F."/>
            <person name="Alioto T."/>
            <person name="Claros M.G."/>
            <person name="Gagnaire P.A."/>
            <person name="Manchado M."/>
        </authorList>
    </citation>
    <scope>NUCLEOTIDE SEQUENCE [LARGE SCALE GENOMIC DNA]</scope>
    <source>
        <strain evidence="25">Sse05_10M</strain>
    </source>
</reference>
<feature type="domain" description="Ionotropic glutamate receptor C-terminal" evidence="23">
    <location>
        <begin position="443"/>
        <end position="808"/>
    </location>
</feature>
<evidence type="ECO:0000256" key="15">
    <source>
        <dbReference type="ARBA" id="ARBA00036239"/>
    </source>
</evidence>
<keyword evidence="10" id="KW-0325">Glycoprotein</keyword>
<dbReference type="FunFam" id="3.40.190.10:FF:000040">
    <property type="entry name" value="Glutamate receptor, ionotropic, delta 2"/>
    <property type="match status" value="1"/>
</dbReference>
<evidence type="ECO:0000256" key="3">
    <source>
        <dbReference type="ARBA" id="ARBA00022692"/>
    </source>
</evidence>
<dbReference type="Pfam" id="PF10613">
    <property type="entry name" value="Lig_chan-Glu_bd"/>
    <property type="match status" value="1"/>
</dbReference>
<protein>
    <recommendedName>
        <fullName evidence="19">Glutamate receptor ionotropic, delta-2</fullName>
    </recommendedName>
</protein>
<evidence type="ECO:0000256" key="19">
    <source>
        <dbReference type="ARBA" id="ARBA00074782"/>
    </source>
</evidence>
<dbReference type="FunFam" id="1.10.287.70:FF:000045">
    <property type="entry name" value="Glutamate receptor, ionotropic, delta 2"/>
    <property type="match status" value="1"/>
</dbReference>
<evidence type="ECO:0000256" key="8">
    <source>
        <dbReference type="ARBA" id="ARBA00023136"/>
    </source>
</evidence>
<evidence type="ECO:0000256" key="5">
    <source>
        <dbReference type="ARBA" id="ARBA00022989"/>
    </source>
</evidence>
<feature type="transmembrane region" description="Helical" evidence="21">
    <location>
        <begin position="600"/>
        <end position="617"/>
    </location>
</feature>
<dbReference type="InterPro" id="IPR001828">
    <property type="entry name" value="ANF_lig-bd_rcpt"/>
</dbReference>
<feature type="transmembrane region" description="Helical" evidence="21">
    <location>
        <begin position="637"/>
        <end position="659"/>
    </location>
</feature>
<evidence type="ECO:0000259" key="23">
    <source>
        <dbReference type="SMART" id="SM00079"/>
    </source>
</evidence>
<comment type="similarity">
    <text evidence="18">Belongs to the glutamate-gated ion channel (TC 1.A.10.1) family. GRID2 subfamily.</text>
</comment>
<evidence type="ECO:0000256" key="12">
    <source>
        <dbReference type="ARBA" id="ARBA00023286"/>
    </source>
</evidence>
<evidence type="ECO:0000256" key="14">
    <source>
        <dbReference type="ARBA" id="ARBA00034104"/>
    </source>
</evidence>
<evidence type="ECO:0000256" key="2">
    <source>
        <dbReference type="ARBA" id="ARBA00022475"/>
    </source>
</evidence>
<name>A0AAV6QF84_SOLSE</name>
<evidence type="ECO:0000256" key="4">
    <source>
        <dbReference type="ARBA" id="ARBA00022729"/>
    </source>
</evidence>
<feature type="domain" description="Ionotropic glutamate receptor L-glutamate and glycine-binding" evidence="24">
    <location>
        <begin position="453"/>
        <end position="515"/>
    </location>
</feature>
<feature type="transmembrane region" description="Helical" evidence="21">
    <location>
        <begin position="568"/>
        <end position="588"/>
    </location>
</feature>
<keyword evidence="4 22" id="KW-0732">Signal</keyword>
<evidence type="ECO:0000313" key="26">
    <source>
        <dbReference type="Proteomes" id="UP000693946"/>
    </source>
</evidence>
<keyword evidence="12" id="KW-1071">Ligand-gated ion channel</keyword>
<keyword evidence="11" id="KW-0628">Postsynaptic cell membrane</keyword>
<dbReference type="Pfam" id="PF00060">
    <property type="entry name" value="Lig_chan"/>
    <property type="match status" value="1"/>
</dbReference>
<keyword evidence="9 25" id="KW-0675">Receptor</keyword>
<keyword evidence="7" id="KW-0406">Ion transport</keyword>
<keyword evidence="8 21" id="KW-0472">Membrane</keyword>
<comment type="caution">
    <text evidence="25">The sequence shown here is derived from an EMBL/GenBank/DDBJ whole genome shotgun (WGS) entry which is preliminary data.</text>
</comment>
<dbReference type="SMART" id="SM00918">
    <property type="entry name" value="Lig_chan-Glu_bd"/>
    <property type="match status" value="1"/>
</dbReference>
<feature type="chain" id="PRO_5043551937" description="Glutamate receptor ionotropic, delta-2" evidence="22">
    <location>
        <begin position="24"/>
        <end position="1020"/>
    </location>
</feature>
<comment type="subcellular location">
    <subcellularLocation>
        <location evidence="14">Postsynaptic cell membrane</location>
        <topology evidence="14">Multi-pass membrane protein</topology>
    </subcellularLocation>
</comment>
<comment type="function">
    <text evidence="17">Member of the ionotropic glutamate receptor family, which plays a crucial role in synaptic organization and signal transduction in the central nervous system. Although it shares structural features with ionotropic glutamate receptors, does not bind glutamate as a primary ligand. Promotes synaptogenesis and mediates the D-Serine-dependent long term depression signals and AMPA receptor endocytosis of cerebellar parallel fiber-Purkinje cell (PF-PC) synapses through the NRX1B-CBLN1-GRID2 triad complex. In the presence of neurexins and cerebellins, forms cation-selective channels that are proposed to be gated by glycine and D-serine. However, recent research disputes this ligand-gated cation channel activity. Cation-selective ion channel activity can be triggered by GRM1 in Purkinje cells.</text>
</comment>
<dbReference type="GO" id="GO:0015276">
    <property type="term" value="F:ligand-gated monoatomic ion channel activity"/>
    <property type="evidence" value="ECO:0007669"/>
    <property type="project" value="InterPro"/>
</dbReference>
<accession>A0AAV6QF84</accession>
<keyword evidence="26" id="KW-1185">Reference proteome</keyword>
<evidence type="ECO:0000256" key="1">
    <source>
        <dbReference type="ARBA" id="ARBA00022448"/>
    </source>
</evidence>
<dbReference type="EMBL" id="JAGKHQ010000017">
    <property type="protein sequence ID" value="KAG7489990.1"/>
    <property type="molecule type" value="Genomic_DNA"/>
</dbReference>
<dbReference type="InterPro" id="IPR019594">
    <property type="entry name" value="Glu/Gly-bd"/>
</dbReference>